<evidence type="ECO:0008006" key="6">
    <source>
        <dbReference type="Google" id="ProtNLM"/>
    </source>
</evidence>
<name>A0A918RAS7_9ACTN</name>
<sequence length="504" mass="50301">MTVGAVPGGLPQVSAAATCTGGTATDFNGDGLVDTVIADPEATVNGVRGAGLVRVVLGGGKGVSEISQATSGMPAAPEVSDRFGLSRTSYDVDGDGCSDLVVGAPYEDISKDGANLVDAGAVYVIHGTPTGIGAGSRIEGYSQAGLDSHTTTEAFDWFGFALRAGETASGTPYLVVGAPGENVTAEDGKTYTDAGAITYVQGTTTVTVSEKDDGVPGVVEAHDRFGYSIAGTNRYFAVGGPGEAIGDEEFAGGVTVFSHTLTNGLPTPLAGIGQGTTGDAIPGVAEAGDAFGTSISMTSYRPGDQTYNSDALLAVGTPGEDIDGVTDAGSVTVVRIQPSGAYSLIAGIDAKTDGVDGVESQGDFFGQRVTIANTNTSVVTSTATVRLAVGIPGRDVGSVQDAGVVQVFRPLDASVGTNDKILARGSSVLPGTAAPRDYAGIAMTSGATSLYLGVPYSKAPDTPRGALYVMPWTDIDGTTSTGTTTYKPGSGGLPDDGVAFGVVG</sequence>
<organism evidence="4 5">
    <name type="scientific">Streptomyces echinoruber</name>
    <dbReference type="NCBI Taxonomy" id="68898"/>
    <lineage>
        <taxon>Bacteria</taxon>
        <taxon>Bacillati</taxon>
        <taxon>Actinomycetota</taxon>
        <taxon>Actinomycetes</taxon>
        <taxon>Kitasatosporales</taxon>
        <taxon>Streptomycetaceae</taxon>
        <taxon>Streptomyces</taxon>
    </lineage>
</organism>
<accession>A0A918RAS7</accession>
<dbReference type="AlphaFoldDB" id="A0A918RAS7"/>
<reference evidence="4" key="1">
    <citation type="journal article" date="2014" name="Int. J. Syst. Evol. Microbiol.">
        <title>Complete genome sequence of Corynebacterium casei LMG S-19264T (=DSM 44701T), isolated from a smear-ripened cheese.</title>
        <authorList>
            <consortium name="US DOE Joint Genome Institute (JGI-PGF)"/>
            <person name="Walter F."/>
            <person name="Albersmeier A."/>
            <person name="Kalinowski J."/>
            <person name="Ruckert C."/>
        </authorList>
    </citation>
    <scope>NUCLEOTIDE SEQUENCE</scope>
    <source>
        <strain evidence="4">JCM 5016</strain>
    </source>
</reference>
<dbReference type="InterPro" id="IPR013519">
    <property type="entry name" value="Int_alpha_beta-p"/>
</dbReference>
<keyword evidence="3" id="KW-0325">Glycoprotein</keyword>
<dbReference type="SMART" id="SM00191">
    <property type="entry name" value="Int_alpha"/>
    <property type="match status" value="5"/>
</dbReference>
<proteinExistence type="predicted"/>
<keyword evidence="5" id="KW-1185">Reference proteome</keyword>
<evidence type="ECO:0000256" key="2">
    <source>
        <dbReference type="ARBA" id="ARBA00022737"/>
    </source>
</evidence>
<dbReference type="PROSITE" id="PS51470">
    <property type="entry name" value="FG_GAP"/>
    <property type="match status" value="1"/>
</dbReference>
<evidence type="ECO:0000256" key="1">
    <source>
        <dbReference type="ARBA" id="ARBA00022729"/>
    </source>
</evidence>
<dbReference type="PANTHER" id="PTHR36220">
    <property type="entry name" value="UNNAMED PRODUCT"/>
    <property type="match status" value="1"/>
</dbReference>
<dbReference type="EMBL" id="BMWH01000011">
    <property type="protein sequence ID" value="GGZ90539.1"/>
    <property type="molecule type" value="Genomic_DNA"/>
</dbReference>
<dbReference type="Pfam" id="PF01839">
    <property type="entry name" value="FG-GAP"/>
    <property type="match status" value="1"/>
</dbReference>
<dbReference type="PANTHER" id="PTHR36220:SF1">
    <property type="entry name" value="GAMMA TUBULIN COMPLEX COMPONENT C-TERMINAL DOMAIN-CONTAINING PROTEIN"/>
    <property type="match status" value="1"/>
</dbReference>
<dbReference type="InterPro" id="IPR028994">
    <property type="entry name" value="Integrin_alpha_N"/>
</dbReference>
<evidence type="ECO:0000313" key="4">
    <source>
        <dbReference type="EMBL" id="GGZ90539.1"/>
    </source>
</evidence>
<reference evidence="4" key="2">
    <citation type="submission" date="2020-09" db="EMBL/GenBank/DDBJ databases">
        <authorList>
            <person name="Sun Q."/>
            <person name="Ohkuma M."/>
        </authorList>
    </citation>
    <scope>NUCLEOTIDE SEQUENCE</scope>
    <source>
        <strain evidence="4">JCM 5016</strain>
    </source>
</reference>
<comment type="caution">
    <text evidence="4">The sequence shown here is derived from an EMBL/GenBank/DDBJ whole genome shotgun (WGS) entry which is preliminary data.</text>
</comment>
<protein>
    <recommendedName>
        <fullName evidence="6">Integrin-like protein</fullName>
    </recommendedName>
</protein>
<keyword evidence="1" id="KW-0732">Signal</keyword>
<dbReference type="Proteomes" id="UP000623010">
    <property type="component" value="Unassembled WGS sequence"/>
</dbReference>
<dbReference type="InterPro" id="IPR013517">
    <property type="entry name" value="FG-GAP"/>
</dbReference>
<evidence type="ECO:0000313" key="5">
    <source>
        <dbReference type="Proteomes" id="UP000623010"/>
    </source>
</evidence>
<dbReference type="Gene3D" id="2.130.10.130">
    <property type="entry name" value="Integrin alpha, N-terminal"/>
    <property type="match status" value="1"/>
</dbReference>
<keyword evidence="2" id="KW-0677">Repeat</keyword>
<dbReference type="SUPFAM" id="SSF69318">
    <property type="entry name" value="Integrin alpha N-terminal domain"/>
    <property type="match status" value="1"/>
</dbReference>
<gene>
    <name evidence="4" type="ORF">GCM10010389_31090</name>
</gene>
<evidence type="ECO:0000256" key="3">
    <source>
        <dbReference type="ARBA" id="ARBA00023180"/>
    </source>
</evidence>